<evidence type="ECO:0000313" key="4">
    <source>
        <dbReference type="EMBL" id="RJL35772.1"/>
    </source>
</evidence>
<dbReference type="Proteomes" id="UP000265768">
    <property type="component" value="Unassembled WGS sequence"/>
</dbReference>
<feature type="binding site" evidence="3">
    <location>
        <position position="92"/>
    </location>
    <ligand>
        <name>Zn(2+)</name>
        <dbReference type="ChEBI" id="CHEBI:29105"/>
    </ligand>
</feature>
<comment type="function">
    <text evidence="2">Catalyzes the reversible hydration of carbon dioxide to form bicarbonate.</text>
</comment>
<comment type="caution">
    <text evidence="4">The sequence shown here is derived from an EMBL/GenBank/DDBJ whole genome shotgun (WGS) entry which is preliminary data.</text>
</comment>
<dbReference type="CDD" id="cd03378">
    <property type="entry name" value="beta_CA_cladeC"/>
    <property type="match status" value="1"/>
</dbReference>
<feature type="binding site" evidence="3">
    <location>
        <position position="146"/>
    </location>
    <ligand>
        <name>Zn(2+)</name>
        <dbReference type="ChEBI" id="CHEBI:29105"/>
    </ligand>
</feature>
<name>A0A3A4AYM3_9ACTN</name>
<dbReference type="SUPFAM" id="SSF53056">
    <property type="entry name" value="beta-carbonic anhydrase, cab"/>
    <property type="match status" value="1"/>
</dbReference>
<dbReference type="GO" id="GO:0008270">
    <property type="term" value="F:zinc ion binding"/>
    <property type="evidence" value="ECO:0007669"/>
    <property type="project" value="InterPro"/>
</dbReference>
<keyword evidence="3" id="KW-0479">Metal-binding</keyword>
<dbReference type="Gene3D" id="3.40.1050.10">
    <property type="entry name" value="Carbonic anhydrase"/>
    <property type="match status" value="1"/>
</dbReference>
<dbReference type="EMBL" id="QZEY01000001">
    <property type="protein sequence ID" value="RJL35772.1"/>
    <property type="molecule type" value="Genomic_DNA"/>
</dbReference>
<dbReference type="PANTHER" id="PTHR11002">
    <property type="entry name" value="CARBONIC ANHYDRASE"/>
    <property type="match status" value="1"/>
</dbReference>
<dbReference type="AlphaFoldDB" id="A0A3A4AYM3"/>
<dbReference type="SMART" id="SM00947">
    <property type="entry name" value="Pro_CA"/>
    <property type="match status" value="1"/>
</dbReference>
<dbReference type="RefSeq" id="WP_119924745.1">
    <property type="nucleotide sequence ID" value="NZ_QZEY01000001.1"/>
</dbReference>
<evidence type="ECO:0000256" key="3">
    <source>
        <dbReference type="PIRSR" id="PIRSR601765-1"/>
    </source>
</evidence>
<evidence type="ECO:0000313" key="5">
    <source>
        <dbReference type="Proteomes" id="UP000265768"/>
    </source>
</evidence>
<evidence type="ECO:0000256" key="2">
    <source>
        <dbReference type="ARBA" id="ARBA00024993"/>
    </source>
</evidence>
<dbReference type="OrthoDB" id="9797527at2"/>
<comment type="cofactor">
    <cofactor evidence="3">
        <name>Zn(2+)</name>
        <dbReference type="ChEBI" id="CHEBI:29105"/>
    </cofactor>
    <text evidence="3">Binds 1 zinc ion per subunit.</text>
</comment>
<dbReference type="InterPro" id="IPR036874">
    <property type="entry name" value="Carbonic_anhydrase_sf"/>
</dbReference>
<dbReference type="PANTHER" id="PTHR11002:SF79">
    <property type="entry name" value="CARBONIC ANHYDRASE 2"/>
    <property type="match status" value="1"/>
</dbReference>
<accession>A0A3A4AYM3</accession>
<evidence type="ECO:0000256" key="1">
    <source>
        <dbReference type="ARBA" id="ARBA00006217"/>
    </source>
</evidence>
<comment type="similarity">
    <text evidence="1">Belongs to the beta-class carbonic anhydrase family.</text>
</comment>
<reference evidence="4 5" key="1">
    <citation type="submission" date="2018-09" db="EMBL/GenBank/DDBJ databases">
        <title>YIM 75507 draft genome.</title>
        <authorList>
            <person name="Tang S."/>
            <person name="Feng Y."/>
        </authorList>
    </citation>
    <scope>NUCLEOTIDE SEQUENCE [LARGE SCALE GENOMIC DNA]</scope>
    <source>
        <strain evidence="4 5">YIM 75507</strain>
    </source>
</reference>
<keyword evidence="5" id="KW-1185">Reference proteome</keyword>
<dbReference type="InterPro" id="IPR001765">
    <property type="entry name" value="Carbonic_anhydrase"/>
</dbReference>
<keyword evidence="3" id="KW-0862">Zinc</keyword>
<feature type="binding site" evidence="3">
    <location>
        <position position="143"/>
    </location>
    <ligand>
        <name>Zn(2+)</name>
        <dbReference type="ChEBI" id="CHEBI:29105"/>
    </ligand>
</feature>
<gene>
    <name evidence="4" type="ORF">D5H75_03030</name>
</gene>
<organism evidence="4 5">
    <name type="scientific">Bailinhaonella thermotolerans</name>
    <dbReference type="NCBI Taxonomy" id="1070861"/>
    <lineage>
        <taxon>Bacteria</taxon>
        <taxon>Bacillati</taxon>
        <taxon>Actinomycetota</taxon>
        <taxon>Actinomycetes</taxon>
        <taxon>Streptosporangiales</taxon>
        <taxon>Streptosporangiaceae</taxon>
        <taxon>Bailinhaonella</taxon>
    </lineage>
</organism>
<dbReference type="PROSITE" id="PS51318">
    <property type="entry name" value="TAT"/>
    <property type="match status" value="1"/>
</dbReference>
<proteinExistence type="inferred from homology"/>
<dbReference type="InterPro" id="IPR006311">
    <property type="entry name" value="TAT_signal"/>
</dbReference>
<dbReference type="GO" id="GO:0004089">
    <property type="term" value="F:carbonate dehydratase activity"/>
    <property type="evidence" value="ECO:0007669"/>
    <property type="project" value="InterPro"/>
</dbReference>
<sequence>MTDDQFGRRALIRGAGLAAAGVLAGGGAAYADSAAAPYGKPPRTPRAALAALVEGNRRWVSGKVRHPHQDPQRRREVATKQEPFAVVVDCIDSRVGPELIFDAGLGDLMVVRTAAQTLDPLVTGAVEYGPAELDVPLIVVLGHQRCGAVTAAAEALHQGKRLPGNLQRIVEALRPAYTRSHGNVEQMIRVHAKDTAARLAADPLLAPRVAKGRLKVVAGYYALDTGKVSLFT</sequence>
<dbReference type="Pfam" id="PF00484">
    <property type="entry name" value="Pro_CA"/>
    <property type="match status" value="1"/>
</dbReference>
<protein>
    <submittedName>
        <fullName evidence="4">Carbonic anhydrase</fullName>
    </submittedName>
</protein>
<feature type="binding site" evidence="3">
    <location>
        <position position="90"/>
    </location>
    <ligand>
        <name>Zn(2+)</name>
        <dbReference type="ChEBI" id="CHEBI:29105"/>
    </ligand>
</feature>